<evidence type="ECO:0000313" key="4">
    <source>
        <dbReference type="Proteomes" id="UP000632289"/>
    </source>
</evidence>
<accession>A0A927IE48</accession>
<dbReference type="Proteomes" id="UP000632289">
    <property type="component" value="Unassembled WGS sequence"/>
</dbReference>
<keyword evidence="2" id="KW-0472">Membrane</keyword>
<evidence type="ECO:0000256" key="2">
    <source>
        <dbReference type="SAM" id="Phobius"/>
    </source>
</evidence>
<organism evidence="3 4">
    <name type="scientific">Streptomyces chumphonensis</name>
    <dbReference type="NCBI Taxonomy" id="1214925"/>
    <lineage>
        <taxon>Bacteria</taxon>
        <taxon>Bacillati</taxon>
        <taxon>Actinomycetota</taxon>
        <taxon>Actinomycetes</taxon>
        <taxon>Kitasatosporales</taxon>
        <taxon>Streptomycetaceae</taxon>
        <taxon>Streptomyces</taxon>
    </lineage>
</organism>
<name>A0A927IE48_9ACTN</name>
<feature type="transmembrane region" description="Helical" evidence="2">
    <location>
        <begin position="253"/>
        <end position="279"/>
    </location>
</feature>
<sequence>MGIESEKLVFDYLSRVGDVAHRTTMTAAERARLVGELRAGIERMRAEGSVESVAEVRRILGRFGKPEDVVAAARGGGGVPTPRPAEDSGESGDRPSSARAARRRRAPRAEPPAPTGPTPPHLVGLDELPPEAADPQWWNGDGGPFGKTSGGHVDGFVGGIEIPEMLVPPTADGDAPKLVPGQALPGEAPPGRVPLGKEPSKPEGGASAGPPEPAGAEEPAPPDGRWARLRRLARVPVPAGGAGVARVGGPVELLAVAALVAGTVLGSLLALAAGWLVAWWSPRLPLAERKWAVLGMPALVAGGGAVWLWGRATGRWGEPVPEGALGDVLQENYPWFVRAAALASAVFLLWRARRVQG</sequence>
<feature type="compositionally biased region" description="Low complexity" evidence="1">
    <location>
        <begin position="202"/>
        <end position="218"/>
    </location>
</feature>
<feature type="region of interest" description="Disordered" evidence="1">
    <location>
        <begin position="71"/>
        <end position="152"/>
    </location>
</feature>
<evidence type="ECO:0000256" key="1">
    <source>
        <dbReference type="SAM" id="MobiDB-lite"/>
    </source>
</evidence>
<feature type="transmembrane region" description="Helical" evidence="2">
    <location>
        <begin position="291"/>
        <end position="310"/>
    </location>
</feature>
<comment type="caution">
    <text evidence="3">The sequence shown here is derived from an EMBL/GenBank/DDBJ whole genome shotgun (WGS) entry which is preliminary data.</text>
</comment>
<feature type="compositionally biased region" description="Pro residues" evidence="1">
    <location>
        <begin position="109"/>
        <end position="120"/>
    </location>
</feature>
<gene>
    <name evidence="3" type="ORF">IF129_15605</name>
</gene>
<protein>
    <submittedName>
        <fullName evidence="3">Uncharacterized protein</fullName>
    </submittedName>
</protein>
<feature type="transmembrane region" description="Helical" evidence="2">
    <location>
        <begin position="335"/>
        <end position="352"/>
    </location>
</feature>
<feature type="compositionally biased region" description="Gly residues" evidence="1">
    <location>
        <begin position="140"/>
        <end position="152"/>
    </location>
</feature>
<dbReference type="RefSeq" id="WP_191210262.1">
    <property type="nucleotide sequence ID" value="NZ_BAABKL010000050.1"/>
</dbReference>
<keyword evidence="2" id="KW-0812">Transmembrane</keyword>
<dbReference type="AlphaFoldDB" id="A0A927IE48"/>
<keyword evidence="4" id="KW-1185">Reference proteome</keyword>
<keyword evidence="2" id="KW-1133">Transmembrane helix</keyword>
<proteinExistence type="predicted"/>
<evidence type="ECO:0000313" key="3">
    <source>
        <dbReference type="EMBL" id="MBD3932971.1"/>
    </source>
</evidence>
<reference evidence="3" key="1">
    <citation type="submission" date="2020-09" db="EMBL/GenBank/DDBJ databases">
        <title>Secondary metabolite and genome analysis of marine Streptomyces chumphonensis KK1-2T.</title>
        <authorList>
            <person name="Phongsopitanun W."/>
            <person name="Kanchanasin P."/>
            <person name="Pittayakhajonwut P."/>
            <person name="Suwanborirux K."/>
            <person name="Tanasupawat S."/>
        </authorList>
    </citation>
    <scope>NUCLEOTIDE SEQUENCE</scope>
    <source>
        <strain evidence="3">KK1-2</strain>
    </source>
</reference>
<feature type="region of interest" description="Disordered" evidence="1">
    <location>
        <begin position="165"/>
        <end position="223"/>
    </location>
</feature>
<dbReference type="EMBL" id="JACXYU010000007">
    <property type="protein sequence ID" value="MBD3932971.1"/>
    <property type="molecule type" value="Genomic_DNA"/>
</dbReference>